<accession>A0A151NA04</accession>
<name>A0A151NA04_ALLMI</name>
<comment type="caution">
    <text evidence="1">The sequence shown here is derived from an EMBL/GenBank/DDBJ whole genome shotgun (WGS) entry which is preliminary data.</text>
</comment>
<keyword evidence="2" id="KW-1185">Reference proteome</keyword>
<dbReference type="Proteomes" id="UP000050525">
    <property type="component" value="Unassembled WGS sequence"/>
</dbReference>
<reference evidence="1 2" key="1">
    <citation type="journal article" date="2012" name="Genome Biol.">
        <title>Sequencing three crocodilian genomes to illuminate the evolution of archosaurs and amniotes.</title>
        <authorList>
            <person name="St John J.A."/>
            <person name="Braun E.L."/>
            <person name="Isberg S.R."/>
            <person name="Miles L.G."/>
            <person name="Chong A.Y."/>
            <person name="Gongora J."/>
            <person name="Dalzell P."/>
            <person name="Moran C."/>
            <person name="Bed'hom B."/>
            <person name="Abzhanov A."/>
            <person name="Burgess S.C."/>
            <person name="Cooksey A.M."/>
            <person name="Castoe T.A."/>
            <person name="Crawford N.G."/>
            <person name="Densmore L.D."/>
            <person name="Drew J.C."/>
            <person name="Edwards S.V."/>
            <person name="Faircloth B.C."/>
            <person name="Fujita M.K."/>
            <person name="Greenwold M.J."/>
            <person name="Hoffmann F.G."/>
            <person name="Howard J.M."/>
            <person name="Iguchi T."/>
            <person name="Janes D.E."/>
            <person name="Khan S.Y."/>
            <person name="Kohno S."/>
            <person name="de Koning A.J."/>
            <person name="Lance S.L."/>
            <person name="McCarthy F.M."/>
            <person name="McCormack J.E."/>
            <person name="Merchant M.E."/>
            <person name="Peterson D.G."/>
            <person name="Pollock D.D."/>
            <person name="Pourmand N."/>
            <person name="Raney B.J."/>
            <person name="Roessler K.A."/>
            <person name="Sanford J.R."/>
            <person name="Sawyer R.H."/>
            <person name="Schmidt C.J."/>
            <person name="Triplett E.W."/>
            <person name="Tuberville T.D."/>
            <person name="Venegas-Anaya M."/>
            <person name="Howard J.T."/>
            <person name="Jarvis E.D."/>
            <person name="Guillette L.J.Jr."/>
            <person name="Glenn T.C."/>
            <person name="Green R.E."/>
            <person name="Ray D.A."/>
        </authorList>
    </citation>
    <scope>NUCLEOTIDE SEQUENCE [LARGE SCALE GENOMIC DNA]</scope>
    <source>
        <strain evidence="1">KSC_2009_1</strain>
    </source>
</reference>
<evidence type="ECO:0000313" key="1">
    <source>
        <dbReference type="EMBL" id="KYO33644.1"/>
    </source>
</evidence>
<evidence type="ECO:0000313" key="2">
    <source>
        <dbReference type="Proteomes" id="UP000050525"/>
    </source>
</evidence>
<sequence>MRGCAAHPTLIAAVKRTGQMLTPKTPVLTHIDSRPTFGKWFAEIHVRSNVPVPENQQFFSADIICYISRG</sequence>
<gene>
    <name evidence="1" type="ORF">Y1Q_0008793</name>
</gene>
<protein>
    <submittedName>
        <fullName evidence="1">Uncharacterized protein</fullName>
    </submittedName>
</protein>
<dbReference type="AlphaFoldDB" id="A0A151NA04"/>
<proteinExistence type="predicted"/>
<dbReference type="EMBL" id="AKHW03003682">
    <property type="protein sequence ID" value="KYO33644.1"/>
    <property type="molecule type" value="Genomic_DNA"/>
</dbReference>
<organism evidence="1 2">
    <name type="scientific">Alligator mississippiensis</name>
    <name type="common">American alligator</name>
    <dbReference type="NCBI Taxonomy" id="8496"/>
    <lineage>
        <taxon>Eukaryota</taxon>
        <taxon>Metazoa</taxon>
        <taxon>Chordata</taxon>
        <taxon>Craniata</taxon>
        <taxon>Vertebrata</taxon>
        <taxon>Euteleostomi</taxon>
        <taxon>Archelosauria</taxon>
        <taxon>Archosauria</taxon>
        <taxon>Crocodylia</taxon>
        <taxon>Alligatoridae</taxon>
        <taxon>Alligatorinae</taxon>
        <taxon>Alligator</taxon>
    </lineage>
</organism>